<dbReference type="EMBL" id="CAKXZT010000131">
    <property type="protein sequence ID" value="CAH2403120.1"/>
    <property type="molecule type" value="Genomic_DNA"/>
</dbReference>
<keyword evidence="1" id="KW-0853">WD repeat</keyword>
<evidence type="ECO:0000256" key="1">
    <source>
        <dbReference type="PROSITE-ProRule" id="PRU00221"/>
    </source>
</evidence>
<evidence type="ECO:0000313" key="3">
    <source>
        <dbReference type="EMBL" id="CAH2403120.1"/>
    </source>
</evidence>
<reference evidence="3 4" key="1">
    <citation type="submission" date="2022-03" db="EMBL/GenBank/DDBJ databases">
        <authorList>
            <person name="Brunel B."/>
        </authorList>
    </citation>
    <scope>NUCLEOTIDE SEQUENCE [LARGE SCALE GENOMIC DNA]</scope>
    <source>
        <strain evidence="3">STM5069sample</strain>
    </source>
</reference>
<comment type="caution">
    <text evidence="3">The sequence shown here is derived from an EMBL/GenBank/DDBJ whole genome shotgun (WGS) entry which is preliminary data.</text>
</comment>
<evidence type="ECO:0000256" key="2">
    <source>
        <dbReference type="SAM" id="MobiDB-lite"/>
    </source>
</evidence>
<dbReference type="Pfam" id="PF00400">
    <property type="entry name" value="WD40"/>
    <property type="match status" value="2"/>
</dbReference>
<accession>A0ABN8K0W6</accession>
<name>A0ABN8K0W6_9HYPH</name>
<dbReference type="SMART" id="SM00320">
    <property type="entry name" value="WD40"/>
    <property type="match status" value="2"/>
</dbReference>
<feature type="region of interest" description="Disordered" evidence="2">
    <location>
        <begin position="73"/>
        <end position="121"/>
    </location>
</feature>
<dbReference type="PROSITE" id="PS50082">
    <property type="entry name" value="WD_REPEATS_2"/>
    <property type="match status" value="1"/>
</dbReference>
<gene>
    <name evidence="3" type="ORF">MES5069_360165</name>
</gene>
<dbReference type="PANTHER" id="PTHR19879">
    <property type="entry name" value="TRANSCRIPTION INITIATION FACTOR TFIID"/>
    <property type="match status" value="1"/>
</dbReference>
<dbReference type="InterPro" id="IPR001680">
    <property type="entry name" value="WD40_rpt"/>
</dbReference>
<keyword evidence="4" id="KW-1185">Reference proteome</keyword>
<evidence type="ECO:0008006" key="5">
    <source>
        <dbReference type="Google" id="ProtNLM"/>
    </source>
</evidence>
<feature type="repeat" description="WD" evidence="1">
    <location>
        <begin position="12"/>
        <end position="53"/>
    </location>
</feature>
<protein>
    <recommendedName>
        <fullName evidence="5">Anaphase-promoting complex subunit 4 WD40 domain-containing protein</fullName>
    </recommendedName>
</protein>
<dbReference type="PANTHER" id="PTHR19879:SF9">
    <property type="entry name" value="TRANSCRIPTION INITIATION FACTOR TFIID SUBUNIT 5"/>
    <property type="match status" value="1"/>
</dbReference>
<dbReference type="Proteomes" id="UP001153050">
    <property type="component" value="Unassembled WGS sequence"/>
</dbReference>
<dbReference type="SUPFAM" id="SSF50978">
    <property type="entry name" value="WD40 repeat-like"/>
    <property type="match status" value="1"/>
</dbReference>
<evidence type="ECO:0000313" key="4">
    <source>
        <dbReference type="Proteomes" id="UP001153050"/>
    </source>
</evidence>
<dbReference type="InterPro" id="IPR036322">
    <property type="entry name" value="WD40_repeat_dom_sf"/>
</dbReference>
<dbReference type="PROSITE" id="PS50294">
    <property type="entry name" value="WD_REPEATS_REGION"/>
    <property type="match status" value="1"/>
</dbReference>
<sequence>MQRVPLVTILARVTHADAVAAVAFSPDGNLLATASWDKTARIVVVEDGREVARVTQDATVVAVAFSPDGKLLATASDDKNERPRGCPRQPRRCGLRAGVQPGWQTAGHRGRGQDGADSGGG</sequence>
<dbReference type="InterPro" id="IPR015943">
    <property type="entry name" value="WD40/YVTN_repeat-like_dom_sf"/>
</dbReference>
<proteinExistence type="predicted"/>
<organism evidence="3 4">
    <name type="scientific">Mesorhizobium escarrei</name>
    <dbReference type="NCBI Taxonomy" id="666018"/>
    <lineage>
        <taxon>Bacteria</taxon>
        <taxon>Pseudomonadati</taxon>
        <taxon>Pseudomonadota</taxon>
        <taxon>Alphaproteobacteria</taxon>
        <taxon>Hyphomicrobiales</taxon>
        <taxon>Phyllobacteriaceae</taxon>
        <taxon>Mesorhizobium</taxon>
    </lineage>
</organism>
<dbReference type="Gene3D" id="2.130.10.10">
    <property type="entry name" value="YVTN repeat-like/Quinoprotein amine dehydrogenase"/>
    <property type="match status" value="1"/>
</dbReference>